<dbReference type="InterPro" id="IPR009716">
    <property type="entry name" value="Ferroportin-1"/>
</dbReference>
<feature type="transmembrane region" description="Helical" evidence="7">
    <location>
        <begin position="234"/>
        <end position="254"/>
    </location>
</feature>
<dbReference type="AlphaFoldDB" id="A0A8H7E172"/>
<comment type="similarity">
    <text evidence="2 7">Belongs to the ferroportin (FP) (TC 2.A.100) family. SLC40A subfamily.</text>
</comment>
<dbReference type="Proteomes" id="UP000606974">
    <property type="component" value="Unassembled WGS sequence"/>
</dbReference>
<feature type="transmembrane region" description="Helical" evidence="7">
    <location>
        <begin position="320"/>
        <end position="341"/>
    </location>
</feature>
<evidence type="ECO:0000256" key="4">
    <source>
        <dbReference type="ARBA" id="ARBA00022692"/>
    </source>
</evidence>
<keyword evidence="6 7" id="KW-0472">Membrane</keyword>
<keyword evidence="5 7" id="KW-1133">Transmembrane helix</keyword>
<evidence type="ECO:0000256" key="3">
    <source>
        <dbReference type="ARBA" id="ARBA00022448"/>
    </source>
</evidence>
<comment type="function">
    <text evidence="7">May be involved in iron transport and iron homeostasis.</text>
</comment>
<evidence type="ECO:0000256" key="8">
    <source>
        <dbReference type="SAM" id="MobiDB-lite"/>
    </source>
</evidence>
<feature type="transmembrane region" description="Helical" evidence="7">
    <location>
        <begin position="76"/>
        <end position="102"/>
    </location>
</feature>
<evidence type="ECO:0000313" key="9">
    <source>
        <dbReference type="EMBL" id="KAF7506784.1"/>
    </source>
</evidence>
<evidence type="ECO:0000256" key="2">
    <source>
        <dbReference type="ARBA" id="ARBA00006279"/>
    </source>
</evidence>
<keyword evidence="3 7" id="KW-0813">Transport</keyword>
<dbReference type="InterPro" id="IPR036259">
    <property type="entry name" value="MFS_trans_sf"/>
</dbReference>
<feature type="region of interest" description="Disordered" evidence="8">
    <location>
        <begin position="269"/>
        <end position="296"/>
    </location>
</feature>
<dbReference type="Pfam" id="PF06963">
    <property type="entry name" value="FPN1"/>
    <property type="match status" value="1"/>
</dbReference>
<feature type="transmembrane region" description="Helical" evidence="7">
    <location>
        <begin position="472"/>
        <end position="491"/>
    </location>
</feature>
<gene>
    <name evidence="9" type="ORF">GJ744_011396</name>
</gene>
<keyword evidence="4 7" id="KW-0812">Transmembrane</keyword>
<feature type="transmembrane region" description="Helical" evidence="7">
    <location>
        <begin position="376"/>
        <end position="397"/>
    </location>
</feature>
<protein>
    <recommendedName>
        <fullName evidence="7">Solute carrier family 40 member</fullName>
    </recommendedName>
</protein>
<evidence type="ECO:0000256" key="5">
    <source>
        <dbReference type="ARBA" id="ARBA00022989"/>
    </source>
</evidence>
<feature type="transmembrane region" description="Helical" evidence="7">
    <location>
        <begin position="403"/>
        <end position="426"/>
    </location>
</feature>
<name>A0A8H7E172_9EURO</name>
<dbReference type="GO" id="GO:0005381">
    <property type="term" value="F:iron ion transmembrane transporter activity"/>
    <property type="evidence" value="ECO:0007669"/>
    <property type="project" value="UniProtKB-UniRule"/>
</dbReference>
<dbReference type="CDD" id="cd17480">
    <property type="entry name" value="MFS_SLC40A1_like"/>
    <property type="match status" value="1"/>
</dbReference>
<reference evidence="9" key="1">
    <citation type="submission" date="2020-02" db="EMBL/GenBank/DDBJ databases">
        <authorList>
            <person name="Palmer J.M."/>
        </authorList>
    </citation>
    <scope>NUCLEOTIDE SEQUENCE</scope>
    <source>
        <strain evidence="9">EPUS1.4</strain>
        <tissue evidence="9">Thallus</tissue>
    </source>
</reference>
<keyword evidence="10" id="KW-1185">Reference proteome</keyword>
<feature type="compositionally biased region" description="Polar residues" evidence="8">
    <location>
        <begin position="282"/>
        <end position="293"/>
    </location>
</feature>
<keyword evidence="7" id="KW-0406">Ion transport</keyword>
<comment type="subcellular location">
    <subcellularLocation>
        <location evidence="1 7">Membrane</location>
        <topology evidence="1 7">Multi-pass membrane protein</topology>
    </subcellularLocation>
</comment>
<evidence type="ECO:0000313" key="10">
    <source>
        <dbReference type="Proteomes" id="UP000606974"/>
    </source>
</evidence>
<proteinExistence type="inferred from homology"/>
<evidence type="ECO:0000256" key="6">
    <source>
        <dbReference type="ARBA" id="ARBA00023136"/>
    </source>
</evidence>
<accession>A0A8H7E172</accession>
<organism evidence="9 10">
    <name type="scientific">Endocarpon pusillum</name>
    <dbReference type="NCBI Taxonomy" id="364733"/>
    <lineage>
        <taxon>Eukaryota</taxon>
        <taxon>Fungi</taxon>
        <taxon>Dikarya</taxon>
        <taxon>Ascomycota</taxon>
        <taxon>Pezizomycotina</taxon>
        <taxon>Eurotiomycetes</taxon>
        <taxon>Chaetothyriomycetidae</taxon>
        <taxon>Verrucariales</taxon>
        <taxon>Verrucariaceae</taxon>
        <taxon>Endocarpon</taxon>
    </lineage>
</organism>
<sequence length="527" mass="57787">MSSSRFSIEEQSSELGHYAMDQVGDIELDQLLEDGSASTPELERSASAISSPAEVVSGITLRLYISHFLSTWNSRVFEFGAVLFIAEIFPGTLLPVSVYAVVRAASAILLSPKVGRYIDVNDRLKVVRGSIVCQRISVALSCTGLWTLLVFPGISMVPKTLLLVILALLACIEKLGSIMTTLAVERDWVVVIAGSGTNESTLHVLNSQMRRIDLLCKLFGPLAISLLDGLSTRIAILATLGLSVVSVGIEYLAIAQVYHRVPALHFPGNEGSRESAKPQDSIVATDQPQSNSEARARRNPSNFILYFRHRDILPSMALSLLYLTVLSFAGQMVTYLLSVGYNSTQIGIIRTFSVAVEVSATWLGPVLMMRVGVIRAGLWSISWQIFCIATAVTLFLVVRQPFIAASGLIAGVIGSRLGLWVFDLCVQTIVQEEVEADRRGSFSSMEASFQNFFELCSYASTIVFARPAQFKYPIFMSCAAVFVAGTLYTKFVRDRRGHLLHLLHLSDCLKVRERSYRSLGRPIAASR</sequence>
<evidence type="ECO:0000256" key="7">
    <source>
        <dbReference type="RuleBase" id="RU365065"/>
    </source>
</evidence>
<feature type="transmembrane region" description="Helical" evidence="7">
    <location>
        <begin position="347"/>
        <end position="369"/>
    </location>
</feature>
<dbReference type="EMBL" id="JAACFV010000080">
    <property type="protein sequence ID" value="KAF7506784.1"/>
    <property type="molecule type" value="Genomic_DNA"/>
</dbReference>
<dbReference type="GO" id="GO:0016020">
    <property type="term" value="C:membrane"/>
    <property type="evidence" value="ECO:0007669"/>
    <property type="project" value="UniProtKB-SubCell"/>
</dbReference>
<comment type="caution">
    <text evidence="7">Lacks conserved residue(s) required for the propagation of feature annotation.</text>
</comment>
<dbReference type="Gene3D" id="1.20.1250.20">
    <property type="entry name" value="MFS general substrate transporter like domains"/>
    <property type="match status" value="1"/>
</dbReference>
<dbReference type="PANTHER" id="PTHR11660:SF57">
    <property type="entry name" value="SOLUTE CARRIER FAMILY 40 MEMBER"/>
    <property type="match status" value="1"/>
</dbReference>
<dbReference type="PANTHER" id="PTHR11660">
    <property type="entry name" value="SOLUTE CARRIER FAMILY 40 MEMBER"/>
    <property type="match status" value="1"/>
</dbReference>
<dbReference type="OrthoDB" id="648861at2759"/>
<dbReference type="SUPFAM" id="SSF103473">
    <property type="entry name" value="MFS general substrate transporter"/>
    <property type="match status" value="1"/>
</dbReference>
<evidence type="ECO:0000256" key="1">
    <source>
        <dbReference type="ARBA" id="ARBA00004141"/>
    </source>
</evidence>
<comment type="caution">
    <text evidence="9">The sequence shown here is derived from an EMBL/GenBank/DDBJ whole genome shotgun (WGS) entry which is preliminary data.</text>
</comment>